<evidence type="ECO:0000256" key="1">
    <source>
        <dbReference type="SAM" id="MobiDB-lite"/>
    </source>
</evidence>
<dbReference type="PANTHER" id="PTHR31917">
    <property type="entry name" value="AGENET DOMAIN-CONTAINING PROTEIN-RELATED"/>
    <property type="match status" value="1"/>
</dbReference>
<dbReference type="SMART" id="SM00743">
    <property type="entry name" value="Agenet"/>
    <property type="match status" value="4"/>
</dbReference>
<gene>
    <name evidence="4" type="ORF">CJ030_MR0G007108</name>
</gene>
<evidence type="ECO:0000259" key="3">
    <source>
        <dbReference type="SMART" id="SM00743"/>
    </source>
</evidence>
<feature type="domain" description="Agenet" evidence="3">
    <location>
        <begin position="10"/>
        <end position="78"/>
    </location>
</feature>
<organism evidence="4 5">
    <name type="scientific">Morella rubra</name>
    <name type="common">Chinese bayberry</name>
    <dbReference type="NCBI Taxonomy" id="262757"/>
    <lineage>
        <taxon>Eukaryota</taxon>
        <taxon>Viridiplantae</taxon>
        <taxon>Streptophyta</taxon>
        <taxon>Embryophyta</taxon>
        <taxon>Tracheophyta</taxon>
        <taxon>Spermatophyta</taxon>
        <taxon>Magnoliopsida</taxon>
        <taxon>eudicotyledons</taxon>
        <taxon>Gunneridae</taxon>
        <taxon>Pentapetalae</taxon>
        <taxon>rosids</taxon>
        <taxon>fabids</taxon>
        <taxon>Fagales</taxon>
        <taxon>Myricaceae</taxon>
        <taxon>Morella</taxon>
    </lineage>
</organism>
<comment type="caution">
    <text evidence="4">The sequence shown here is derived from an EMBL/GenBank/DDBJ whole genome shotgun (WGS) entry which is preliminary data.</text>
</comment>
<keyword evidence="2" id="KW-0812">Transmembrane</keyword>
<dbReference type="PANTHER" id="PTHR31917:SF147">
    <property type="entry name" value="AGENET DOMAIN-CONTAINING PROTEIN"/>
    <property type="match status" value="1"/>
</dbReference>
<feature type="domain" description="Agenet" evidence="3">
    <location>
        <begin position="260"/>
        <end position="328"/>
    </location>
</feature>
<dbReference type="Proteomes" id="UP000516437">
    <property type="component" value="Unassembled WGS sequence"/>
</dbReference>
<dbReference type="InterPro" id="IPR008395">
    <property type="entry name" value="Agenet-like_dom"/>
</dbReference>
<dbReference type="EMBL" id="RXIC02000158">
    <property type="protein sequence ID" value="KAB1200481.1"/>
    <property type="molecule type" value="Genomic_DNA"/>
</dbReference>
<feature type="transmembrane region" description="Helical" evidence="2">
    <location>
        <begin position="651"/>
        <end position="672"/>
    </location>
</feature>
<reference evidence="4 5" key="1">
    <citation type="journal article" date="2019" name="Plant Biotechnol. J.">
        <title>The red bayberry genome and genetic basis of sex determination.</title>
        <authorList>
            <person name="Jia H.M."/>
            <person name="Jia H.J."/>
            <person name="Cai Q.L."/>
            <person name="Wang Y."/>
            <person name="Zhao H.B."/>
            <person name="Yang W.F."/>
            <person name="Wang G.Y."/>
            <person name="Li Y.H."/>
            <person name="Zhan D.L."/>
            <person name="Shen Y.T."/>
            <person name="Niu Q.F."/>
            <person name="Chang L."/>
            <person name="Qiu J."/>
            <person name="Zhao L."/>
            <person name="Xie H.B."/>
            <person name="Fu W.Y."/>
            <person name="Jin J."/>
            <person name="Li X.W."/>
            <person name="Jiao Y."/>
            <person name="Zhou C.C."/>
            <person name="Tu T."/>
            <person name="Chai C.Y."/>
            <person name="Gao J.L."/>
            <person name="Fan L.J."/>
            <person name="van de Weg E."/>
            <person name="Wang J.Y."/>
            <person name="Gao Z.S."/>
        </authorList>
    </citation>
    <scope>NUCLEOTIDE SEQUENCE [LARGE SCALE GENOMIC DNA]</scope>
    <source>
        <tissue evidence="4">Leaves</tissue>
    </source>
</reference>
<feature type="region of interest" description="Disordered" evidence="1">
    <location>
        <begin position="131"/>
        <end position="173"/>
    </location>
</feature>
<feature type="transmembrane region" description="Helical" evidence="2">
    <location>
        <begin position="471"/>
        <end position="494"/>
    </location>
</feature>
<keyword evidence="5" id="KW-1185">Reference proteome</keyword>
<dbReference type="InterPro" id="IPR014002">
    <property type="entry name" value="Agenet_dom_plant"/>
</dbReference>
<dbReference type="AlphaFoldDB" id="A0A6A1UJQ2"/>
<evidence type="ECO:0000313" key="4">
    <source>
        <dbReference type="EMBL" id="KAB1200481.1"/>
    </source>
</evidence>
<feature type="transmembrane region" description="Helical" evidence="2">
    <location>
        <begin position="591"/>
        <end position="610"/>
    </location>
</feature>
<proteinExistence type="predicted"/>
<evidence type="ECO:0000313" key="5">
    <source>
        <dbReference type="Proteomes" id="UP000516437"/>
    </source>
</evidence>
<evidence type="ECO:0000256" key="2">
    <source>
        <dbReference type="SAM" id="Phobius"/>
    </source>
</evidence>
<accession>A0A6A1UJQ2</accession>
<dbReference type="OrthoDB" id="841628at2759"/>
<name>A0A6A1UJQ2_9ROSI</name>
<dbReference type="CDD" id="cd20405">
    <property type="entry name" value="Tudor_Agenet_AtDUF_rpt1_3"/>
    <property type="match status" value="2"/>
</dbReference>
<keyword evidence="2" id="KW-0472">Membrane</keyword>
<protein>
    <submittedName>
        <fullName evidence="4">Late embryogenesis abundant protein 76</fullName>
    </submittedName>
</protein>
<feature type="domain" description="Agenet" evidence="3">
    <location>
        <begin position="331"/>
        <end position="387"/>
    </location>
</feature>
<keyword evidence="2" id="KW-1133">Transmembrane helix</keyword>
<dbReference type="CDD" id="cd20406">
    <property type="entry name" value="Tudor_Agenet_AtDUF_rpt2_4"/>
    <property type="match status" value="2"/>
</dbReference>
<sequence>MPPKHTANPWSFPPGTPVEISSNDDGFVGSWYVGRVLTANGNEYSVQYETLVSDLDPNEPLLETLKLSQLRQVPPRETLRDFRVGDQVDAFYKAGWWEGVVTDVLGNGRFGVFFRASKEQNELTATFLGNGSQELSNTREEKGSEATSATEVKVSQSRSAAEVKSSEATSEVKASQARLAAEVKSSEATSTAKGKASETTSITKVKTRQATSITKVKTRRARSTADVKSSEAMSTTKVKASETASTTKRKASEATAITEEIFSKGTLVEVSIDEDGLRGSWFAATIVKAVGKDKFLVEYQSLRTDDDSGFLREEIDSRHVRPYPPETLVIDCFNLFEEVDAFYNDGWWVGVISKVRIGPKYLVYFEDTDDEREFEHSDLRPHQDWIDGKWVRAHRDHPAKEALMVTRFVRSGVHLAAHARGIFARSSLFVCIFCRLYLSSRQFQALFPVDLMATALAISSPSNAASSRKKVILSELIVALVVFYLVEAAITMSYDHMVSRPLWSLFCLGCDQALEDHPAKEALMVTRFVRSGVHLAAHARGIFARSSLFVCIFCRLYLSSRQFQALFPVDLMATALAISSPSNAASSRKKVILSELIVALVVFYLVEAAITMSYDHMVSRPLWSLFCLGCDQALEVSLYCVPIFMANMYSVLALMIGLWLSYGPCGYLWSWYL</sequence>
<feature type="compositionally biased region" description="Polar residues" evidence="1">
    <location>
        <begin position="145"/>
        <end position="159"/>
    </location>
</feature>
<feature type="domain" description="Agenet" evidence="3">
    <location>
        <begin position="80"/>
        <end position="137"/>
    </location>
</feature>
<dbReference type="Pfam" id="PF05641">
    <property type="entry name" value="Agenet"/>
    <property type="match status" value="3"/>
</dbReference>
<dbReference type="Gene3D" id="2.30.30.140">
    <property type="match status" value="1"/>
</dbReference>